<sequence>MSNTTNTDNAASELGFQPGDIVQEWLWDDDVDGHIRDSIEALTGEDLVDEEYDSAVDGVIVWWRDGDEEDELSDTIMDAGGLIAGDGLFWIITPKPGREGATSANTVQNAAKTAGMNAGTPVTLSPDWNGIQLRAFGRGR</sequence>
<evidence type="ECO:0000313" key="2">
    <source>
        <dbReference type="Proteomes" id="UP000006415"/>
    </source>
</evidence>
<gene>
    <name evidence="1" type="ORF">HMPREF9156_01009</name>
</gene>
<protein>
    <recommendedName>
        <fullName evidence="3">DUF3052 domain-containing protein</fullName>
    </recommendedName>
</protein>
<dbReference type="HOGENOM" id="CLU_117223_1_0_11"/>
<evidence type="ECO:0008006" key="3">
    <source>
        <dbReference type="Google" id="ProtNLM"/>
    </source>
</evidence>
<dbReference type="EMBL" id="AGZS01000006">
    <property type="protein sequence ID" value="EJD64514.1"/>
    <property type="molecule type" value="Genomic_DNA"/>
</dbReference>
<dbReference type="GeneID" id="97291934"/>
<name>J0WY67_9BIFI</name>
<evidence type="ECO:0000313" key="1">
    <source>
        <dbReference type="EMBL" id="EJD64514.1"/>
    </source>
</evidence>
<dbReference type="Pfam" id="PF11253">
    <property type="entry name" value="DUF3052"/>
    <property type="match status" value="1"/>
</dbReference>
<dbReference type="RefSeq" id="WP_007148073.1">
    <property type="nucleotide sequence ID" value="NZ_AKCI01000001.1"/>
</dbReference>
<reference evidence="1 2" key="1">
    <citation type="submission" date="2012-01" db="EMBL/GenBank/DDBJ databases">
        <title>The Genome Sequence of Scardovia wiggsiae F0424.</title>
        <authorList>
            <consortium name="The Broad Institute Genome Sequencing Platform"/>
            <person name="Earl A."/>
            <person name="Ward D."/>
            <person name="Feldgarden M."/>
            <person name="Gevers D."/>
            <person name="Izard J."/>
            <person name="Ganesan A."/>
            <person name="Baranova O.V."/>
            <person name="Blanton J.M."/>
            <person name="Tanner A.C."/>
            <person name="Mathney J."/>
            <person name="Dewhirst F.E."/>
            <person name="Young S.K."/>
            <person name="Zeng Q."/>
            <person name="Gargeya S."/>
            <person name="Fitzgerald M."/>
            <person name="Haas B."/>
            <person name="Abouelleil A."/>
            <person name="Alvarado L."/>
            <person name="Arachchi H.M."/>
            <person name="Berlin A."/>
            <person name="Chapman S.B."/>
            <person name="Gearin G."/>
            <person name="Goldberg J."/>
            <person name="Griggs A."/>
            <person name="Gujja S."/>
            <person name="Hansen M."/>
            <person name="Heiman D."/>
            <person name="Howarth C."/>
            <person name="Larimer J."/>
            <person name="Lui A."/>
            <person name="MacDonald P.J.P."/>
            <person name="McCowen C."/>
            <person name="Montmayeur A."/>
            <person name="Murphy C."/>
            <person name="Neiman D."/>
            <person name="Pearson M."/>
            <person name="Priest M."/>
            <person name="Roberts A."/>
            <person name="Saif S."/>
            <person name="Shea T."/>
            <person name="Sisk P."/>
            <person name="Stolte C."/>
            <person name="Sykes S."/>
            <person name="Wortman J."/>
            <person name="Nusbaum C."/>
            <person name="Birren B."/>
        </authorList>
    </citation>
    <scope>NUCLEOTIDE SEQUENCE [LARGE SCALE GENOMIC DNA]</scope>
    <source>
        <strain evidence="1 2">F0424</strain>
    </source>
</reference>
<dbReference type="Proteomes" id="UP000006415">
    <property type="component" value="Unassembled WGS sequence"/>
</dbReference>
<accession>J0WY67</accession>
<dbReference type="OrthoDB" id="5185945at2"/>
<keyword evidence="2" id="KW-1185">Reference proteome</keyword>
<organism evidence="1 2">
    <name type="scientific">Scardovia wiggsiae F0424</name>
    <dbReference type="NCBI Taxonomy" id="857290"/>
    <lineage>
        <taxon>Bacteria</taxon>
        <taxon>Bacillati</taxon>
        <taxon>Actinomycetota</taxon>
        <taxon>Actinomycetes</taxon>
        <taxon>Bifidobacteriales</taxon>
        <taxon>Bifidobacteriaceae</taxon>
        <taxon>Scardovia</taxon>
    </lineage>
</organism>
<proteinExistence type="predicted"/>
<dbReference type="eggNOG" id="ENOG5032TPU">
    <property type="taxonomic scope" value="Bacteria"/>
</dbReference>
<comment type="caution">
    <text evidence="1">The sequence shown here is derived from an EMBL/GenBank/DDBJ whole genome shotgun (WGS) entry which is preliminary data.</text>
</comment>
<dbReference type="STRING" id="857290.HMPREF9156_01009"/>
<dbReference type="AlphaFoldDB" id="J0WY67"/>
<dbReference type="InterPro" id="IPR021412">
    <property type="entry name" value="DUF3052"/>
</dbReference>